<evidence type="ECO:0000313" key="1">
    <source>
        <dbReference type="EMBL" id="KAE8994643.1"/>
    </source>
</evidence>
<proteinExistence type="predicted"/>
<evidence type="ECO:0000313" key="2">
    <source>
        <dbReference type="EMBL" id="KAE9178281.1"/>
    </source>
</evidence>
<dbReference type="Proteomes" id="UP000460718">
    <property type="component" value="Unassembled WGS sequence"/>
</dbReference>
<gene>
    <name evidence="2" type="ORF">PF005_g24142</name>
    <name evidence="1" type="ORF">PF011_g16654</name>
</gene>
<sequence length="91" mass="10416">MRRLVSEELAALHANEAKELETQVETKIDRKLKELSMGIRQLVDEEIAESQQASGMSDLNFQNTEQLVEQLVQKYILGVESRLTNMLERGL</sequence>
<dbReference type="Proteomes" id="UP000433483">
    <property type="component" value="Unassembled WGS sequence"/>
</dbReference>
<dbReference type="EMBL" id="QXFW01001206">
    <property type="protein sequence ID" value="KAE8994643.1"/>
    <property type="molecule type" value="Genomic_DNA"/>
</dbReference>
<reference evidence="1 4" key="1">
    <citation type="submission" date="2018-09" db="EMBL/GenBank/DDBJ databases">
        <title>Genomic investigation of the strawberry pathogen Phytophthora fragariae indicates pathogenicity is determined by transcriptional variation in three key races.</title>
        <authorList>
            <person name="Adams T.M."/>
            <person name="Armitage A.D."/>
            <person name="Sobczyk M.K."/>
            <person name="Bates H.J."/>
            <person name="Dunwell J.M."/>
            <person name="Nellist C.F."/>
            <person name="Harrison R.J."/>
        </authorList>
    </citation>
    <scope>NUCLEOTIDE SEQUENCE [LARGE SCALE GENOMIC DNA]</scope>
    <source>
        <strain evidence="2 3">NOV-27</strain>
        <strain evidence="1 4">SCRP245</strain>
    </source>
</reference>
<organism evidence="1 4">
    <name type="scientific">Phytophthora fragariae</name>
    <dbReference type="NCBI Taxonomy" id="53985"/>
    <lineage>
        <taxon>Eukaryota</taxon>
        <taxon>Sar</taxon>
        <taxon>Stramenopiles</taxon>
        <taxon>Oomycota</taxon>
        <taxon>Peronosporomycetes</taxon>
        <taxon>Peronosporales</taxon>
        <taxon>Peronosporaceae</taxon>
        <taxon>Phytophthora</taxon>
    </lineage>
</organism>
<evidence type="ECO:0000313" key="3">
    <source>
        <dbReference type="Proteomes" id="UP000433483"/>
    </source>
</evidence>
<accession>A0A6A3JSP5</accession>
<dbReference type="EMBL" id="QXGB01002407">
    <property type="protein sequence ID" value="KAE9178281.1"/>
    <property type="molecule type" value="Genomic_DNA"/>
</dbReference>
<name>A0A6A3JSP5_9STRA</name>
<keyword evidence="3" id="KW-1185">Reference proteome</keyword>
<dbReference type="AlphaFoldDB" id="A0A6A3JSP5"/>
<comment type="caution">
    <text evidence="1">The sequence shown here is derived from an EMBL/GenBank/DDBJ whole genome shotgun (WGS) entry which is preliminary data.</text>
</comment>
<protein>
    <submittedName>
        <fullName evidence="1">Uncharacterized protein</fullName>
    </submittedName>
</protein>
<evidence type="ECO:0000313" key="4">
    <source>
        <dbReference type="Proteomes" id="UP000460718"/>
    </source>
</evidence>